<evidence type="ECO:0000256" key="1">
    <source>
        <dbReference type="SAM" id="SignalP"/>
    </source>
</evidence>
<reference evidence="3" key="1">
    <citation type="submission" date="2021-02" db="EMBL/GenBank/DDBJ databases">
        <authorList>
            <person name="Nowell W R."/>
        </authorList>
    </citation>
    <scope>NUCLEOTIDE SEQUENCE</scope>
</reference>
<evidence type="ECO:0000313" key="2">
    <source>
        <dbReference type="EMBL" id="CAF4472941.1"/>
    </source>
</evidence>
<dbReference type="EMBL" id="CAJOBS010002095">
    <property type="protein sequence ID" value="CAF4790545.1"/>
    <property type="molecule type" value="Genomic_DNA"/>
</dbReference>
<dbReference type="AlphaFoldDB" id="A0A821EA07"/>
<feature type="chain" id="PRO_5036237898" evidence="1">
    <location>
        <begin position="21"/>
        <end position="236"/>
    </location>
</feature>
<evidence type="ECO:0000313" key="4">
    <source>
        <dbReference type="EMBL" id="CAF4790545.1"/>
    </source>
</evidence>
<dbReference type="Proteomes" id="UP000663838">
    <property type="component" value="Unassembled WGS sequence"/>
</dbReference>
<protein>
    <submittedName>
        <fullName evidence="3">Uncharacterized protein</fullName>
    </submittedName>
</protein>
<feature type="signal peptide" evidence="1">
    <location>
        <begin position="1"/>
        <end position="20"/>
    </location>
</feature>
<sequence length="236" mass="26025">MNTVFIILSVITTYIGFSECNIATPISAERVSRYCYYCSNCPRPFTSASPWVTQVPSNTGWCAMMSTTSSPDGIYTRGVAQPGLCTSNGCSWKNVGGVTTWVCCCDQDLCNAYVPLTCYYCSTCPRPFTSASPYVTQVVSNTGWCAKMSATSSPDGIYTRGVAQPGLCSFNSCSWMTVSGVTTWVCCCNQEKKAFERNMRGCIPCKTIYEKNHHILDYNRLAPQIIDESRAIMICY</sequence>
<dbReference type="EMBL" id="CAJOBO010002898">
    <property type="protein sequence ID" value="CAF4472941.1"/>
    <property type="molecule type" value="Genomic_DNA"/>
</dbReference>
<dbReference type="Proteomes" id="UP000663851">
    <property type="component" value="Unassembled WGS sequence"/>
</dbReference>
<comment type="caution">
    <text evidence="3">The sequence shown here is derived from an EMBL/GenBank/DDBJ whole genome shotgun (WGS) entry which is preliminary data.</text>
</comment>
<name>A0A821EA07_9BILA</name>
<gene>
    <name evidence="2" type="ORF">HFQ381_LOCUS25593</name>
    <name evidence="3" type="ORF">QYT958_LOCUS13559</name>
    <name evidence="4" type="ORF">TOA249_LOCUS22714</name>
</gene>
<keyword evidence="1" id="KW-0732">Signal</keyword>
<organism evidence="3 5">
    <name type="scientific">Rotaria socialis</name>
    <dbReference type="NCBI Taxonomy" id="392032"/>
    <lineage>
        <taxon>Eukaryota</taxon>
        <taxon>Metazoa</taxon>
        <taxon>Spiralia</taxon>
        <taxon>Gnathifera</taxon>
        <taxon>Rotifera</taxon>
        <taxon>Eurotatoria</taxon>
        <taxon>Bdelloidea</taxon>
        <taxon>Philodinida</taxon>
        <taxon>Philodinidae</taxon>
        <taxon>Rotaria</taxon>
    </lineage>
</organism>
<dbReference type="Proteomes" id="UP000663848">
    <property type="component" value="Unassembled WGS sequence"/>
</dbReference>
<proteinExistence type="predicted"/>
<evidence type="ECO:0000313" key="3">
    <source>
        <dbReference type="EMBL" id="CAF4632155.1"/>
    </source>
</evidence>
<evidence type="ECO:0000313" key="5">
    <source>
        <dbReference type="Proteomes" id="UP000663848"/>
    </source>
</evidence>
<dbReference type="EMBL" id="CAJOBR010001742">
    <property type="protein sequence ID" value="CAF4632155.1"/>
    <property type="molecule type" value="Genomic_DNA"/>
</dbReference>
<accession>A0A821EA07</accession>